<dbReference type="RefSeq" id="WP_203169276.1">
    <property type="nucleotide sequence ID" value="NZ_JAEVLS010000005.1"/>
</dbReference>
<dbReference type="PANTHER" id="PTHR30592:SF1">
    <property type="entry name" value="SULFUR CARRIER PROTEIN FDHD"/>
    <property type="match status" value="1"/>
</dbReference>
<evidence type="ECO:0000256" key="1">
    <source>
        <dbReference type="ARBA" id="ARBA00022490"/>
    </source>
</evidence>
<dbReference type="Gene3D" id="3.10.20.10">
    <property type="match status" value="1"/>
</dbReference>
<evidence type="ECO:0000313" key="4">
    <source>
        <dbReference type="EMBL" id="MBM0107156.1"/>
    </source>
</evidence>
<comment type="function">
    <text evidence="3">Required for formate dehydrogenase (FDH) activity. Acts as a sulfur carrier protein that transfers sulfur from IscS to the molybdenum cofactor prior to its insertion into FDH.</text>
</comment>
<dbReference type="InterPro" id="IPR003786">
    <property type="entry name" value="FdhD"/>
</dbReference>
<reference evidence="4 5" key="1">
    <citation type="journal article" date="2021" name="Int. J. Syst. Evol. Microbiol.">
        <title>Steroidobacter gossypii sp. nov., isolated from soil of cotton cropping field.</title>
        <authorList>
            <person name="Huang R."/>
            <person name="Yang S."/>
            <person name="Zhen C."/>
            <person name="Liu W."/>
        </authorList>
    </citation>
    <scope>NUCLEOTIDE SEQUENCE [LARGE SCALE GENOMIC DNA]</scope>
    <source>
        <strain evidence="4 5">S1-65</strain>
    </source>
</reference>
<comment type="caution">
    <text evidence="4">The sequence shown here is derived from an EMBL/GenBank/DDBJ whole genome shotgun (WGS) entry which is preliminary data.</text>
</comment>
<dbReference type="SUPFAM" id="SSF53927">
    <property type="entry name" value="Cytidine deaminase-like"/>
    <property type="match status" value="1"/>
</dbReference>
<organism evidence="4 5">
    <name type="scientific">Steroidobacter gossypii</name>
    <dbReference type="NCBI Taxonomy" id="2805490"/>
    <lineage>
        <taxon>Bacteria</taxon>
        <taxon>Pseudomonadati</taxon>
        <taxon>Pseudomonadota</taxon>
        <taxon>Gammaproteobacteria</taxon>
        <taxon>Steroidobacterales</taxon>
        <taxon>Steroidobacteraceae</taxon>
        <taxon>Steroidobacter</taxon>
    </lineage>
</organism>
<dbReference type="EMBL" id="JAEVLS010000005">
    <property type="protein sequence ID" value="MBM0107156.1"/>
    <property type="molecule type" value="Genomic_DNA"/>
</dbReference>
<sequence length="276" mass="29427">MLERSPTPATHCEVTVQRWRDGEIEQVADDVAEEVPVALTYQGVPHVVMLATPANLEDLAVGFTLSEMIVDSPSEIQSVEAGAREDGALEVRIGIAAAKFSELLRRQRNLTGRTGCGLCGAQTVEDAIRQPKPVSGGVRVDTKSLHAALLAIREQQQINLRTGSVHAAAWVLPDAGIQLVREDVGRHNALDKVIGAVTRAGGDFTSGYFVVTSRASYEMVQKAVTVGGTLLAAVSAPTAFAVRLAEATGLTLIGFARERQHVVYAHPSRLLCTPTT</sequence>
<dbReference type="Gene3D" id="3.40.140.10">
    <property type="entry name" value="Cytidine Deaminase, domain 2"/>
    <property type="match status" value="1"/>
</dbReference>
<accession>A0ABS1X1Q8</accession>
<dbReference type="Proteomes" id="UP000661077">
    <property type="component" value="Unassembled WGS sequence"/>
</dbReference>
<comment type="caution">
    <text evidence="3">Lacks conserved residue(s) required for the propagation of feature annotation.</text>
</comment>
<keyword evidence="2 3" id="KW-0501">Molybdenum cofactor biosynthesis</keyword>
<proteinExistence type="inferred from homology"/>
<keyword evidence="1 3" id="KW-0963">Cytoplasm</keyword>
<dbReference type="Pfam" id="PF02634">
    <property type="entry name" value="FdhD-NarQ"/>
    <property type="match status" value="1"/>
</dbReference>
<comment type="similarity">
    <text evidence="3">Belongs to the FdhD family.</text>
</comment>
<evidence type="ECO:0000256" key="3">
    <source>
        <dbReference type="HAMAP-Rule" id="MF_00187"/>
    </source>
</evidence>
<keyword evidence="5" id="KW-1185">Reference proteome</keyword>
<dbReference type="PIRSF" id="PIRSF015626">
    <property type="entry name" value="FdhD"/>
    <property type="match status" value="1"/>
</dbReference>
<evidence type="ECO:0000256" key="2">
    <source>
        <dbReference type="ARBA" id="ARBA00023150"/>
    </source>
</evidence>
<dbReference type="InterPro" id="IPR016193">
    <property type="entry name" value="Cytidine_deaminase-like"/>
</dbReference>
<protein>
    <recommendedName>
        <fullName evidence="3">Sulfur carrier protein FdhD</fullName>
    </recommendedName>
</protein>
<gene>
    <name evidence="3 4" type="primary">fdhD</name>
    <name evidence="4" type="ORF">JM946_20670</name>
</gene>
<dbReference type="NCBIfam" id="TIGR00129">
    <property type="entry name" value="fdhD_narQ"/>
    <property type="match status" value="1"/>
</dbReference>
<dbReference type="HAMAP" id="MF_00187">
    <property type="entry name" value="FdhD"/>
    <property type="match status" value="1"/>
</dbReference>
<name>A0ABS1X1Q8_9GAMM</name>
<evidence type="ECO:0000313" key="5">
    <source>
        <dbReference type="Proteomes" id="UP000661077"/>
    </source>
</evidence>
<dbReference type="PANTHER" id="PTHR30592">
    <property type="entry name" value="FORMATE DEHYDROGENASE"/>
    <property type="match status" value="1"/>
</dbReference>
<feature type="active site" description="Cysteine persulfide intermediate" evidence="3">
    <location>
        <position position="116"/>
    </location>
</feature>
<comment type="subcellular location">
    <subcellularLocation>
        <location evidence="3">Cytoplasm</location>
    </subcellularLocation>
</comment>